<dbReference type="PROSITE" id="PS51257">
    <property type="entry name" value="PROKAR_LIPOPROTEIN"/>
    <property type="match status" value="1"/>
</dbReference>
<name>A0ABR7TQ70_9BACT</name>
<accession>A0ABR7TQ70</accession>
<dbReference type="InterPro" id="IPR025396">
    <property type="entry name" value="DUF4302"/>
</dbReference>
<evidence type="ECO:0000313" key="1">
    <source>
        <dbReference type="EMBL" id="MBC9932630.1"/>
    </source>
</evidence>
<protein>
    <submittedName>
        <fullName evidence="1">DUF4302 domain-containing protein</fullName>
    </submittedName>
</protein>
<organism evidence="1 2">
    <name type="scientific">Chitinophaga qingshengii</name>
    <dbReference type="NCBI Taxonomy" id="1569794"/>
    <lineage>
        <taxon>Bacteria</taxon>
        <taxon>Pseudomonadati</taxon>
        <taxon>Bacteroidota</taxon>
        <taxon>Chitinophagia</taxon>
        <taxon>Chitinophagales</taxon>
        <taxon>Chitinophagaceae</taxon>
        <taxon>Chitinophaga</taxon>
    </lineage>
</organism>
<dbReference type="EMBL" id="JACVFC010000002">
    <property type="protein sequence ID" value="MBC9932630.1"/>
    <property type="molecule type" value="Genomic_DNA"/>
</dbReference>
<comment type="caution">
    <text evidence="1">The sequence shown here is derived from an EMBL/GenBank/DDBJ whole genome shotgun (WGS) entry which is preliminary data.</text>
</comment>
<sequence length="429" mass="48270">MRKELLYLLLLLAGIYSCKKETDPLFDKSPDERINDTLHRYQQILTQAPYGWKALVYPGGSPKSVFSFYLQFNDSNRVRMFSDFEPVSTSTVKESSWRLKALQQPSLLFDTYSYLHVLCDPDAGQNGGNYGEGLGSDFEFAINGITGDTLVLTGRFNRSRAILVKASQREQTDYYQQHINRGIDSINHILTYFRQFALGNVRYDVSINIYTHRIVFTRIDNGKVKSDTTGFYYTNKGIVLTPAFTDGTTTIGSFDDITWDGGAIRGTVNGQPASITETVRPLALDIAAPKRWYNYALDRHRYWNTPEGFIVNGKRDAYGLATLPDFVAATYWPEAGGPGTDAFGIIVPEDGQLTLMYGVLHNTPTFTNDGRIVFHDNRLFGDLPPDPTPLVRTRTLMADPTGFFLVQTSANTYDMVSAKDGKSWISWVF</sequence>
<dbReference type="Pfam" id="PF14135">
    <property type="entry name" value="DUF4302"/>
    <property type="match status" value="1"/>
</dbReference>
<reference evidence="1 2" key="1">
    <citation type="submission" date="2020-09" db="EMBL/GenBank/DDBJ databases">
        <title>Genome sequences of type strains of Chitinophaga qingshengii and Chitinophaga varians.</title>
        <authorList>
            <person name="Kittiwongwattana C."/>
        </authorList>
    </citation>
    <scope>NUCLEOTIDE SEQUENCE [LARGE SCALE GENOMIC DNA]</scope>
    <source>
        <strain evidence="1 2">JCM 30026</strain>
    </source>
</reference>
<gene>
    <name evidence="1" type="ORF">ICL07_19750</name>
</gene>
<dbReference type="RefSeq" id="WP_188089739.1">
    <property type="nucleotide sequence ID" value="NZ_JACVFC010000002.1"/>
</dbReference>
<keyword evidence="2" id="KW-1185">Reference proteome</keyword>
<evidence type="ECO:0000313" key="2">
    <source>
        <dbReference type="Proteomes" id="UP000659124"/>
    </source>
</evidence>
<proteinExistence type="predicted"/>
<dbReference type="Proteomes" id="UP000659124">
    <property type="component" value="Unassembled WGS sequence"/>
</dbReference>